<dbReference type="AlphaFoldDB" id="A0A7G5FF01"/>
<keyword evidence="2" id="KW-0489">Methyltransferase</keyword>
<evidence type="ECO:0000313" key="2">
    <source>
        <dbReference type="EMBL" id="QMV85192.1"/>
    </source>
</evidence>
<keyword evidence="2" id="KW-0808">Transferase</keyword>
<dbReference type="GO" id="GO:0008757">
    <property type="term" value="F:S-adenosylmethionine-dependent methyltransferase activity"/>
    <property type="evidence" value="ECO:0007669"/>
    <property type="project" value="InterPro"/>
</dbReference>
<dbReference type="RefSeq" id="WP_182385997.1">
    <property type="nucleotide sequence ID" value="NZ_CP059833.1"/>
</dbReference>
<dbReference type="SUPFAM" id="SSF53335">
    <property type="entry name" value="S-adenosyl-L-methionine-dependent methyltransferases"/>
    <property type="match status" value="1"/>
</dbReference>
<accession>A0A7G5FF01</accession>
<dbReference type="Proteomes" id="UP000515570">
    <property type="component" value="Chromosome"/>
</dbReference>
<name>A0A7G5FF01_9CORY</name>
<dbReference type="PANTHER" id="PTHR42912">
    <property type="entry name" value="METHYLTRANSFERASE"/>
    <property type="match status" value="1"/>
</dbReference>
<reference evidence="2 3" key="1">
    <citation type="submission" date="2020-07" db="EMBL/GenBank/DDBJ databases">
        <title>non toxigenic Corynebacterium sp. nov from a clinical source.</title>
        <authorList>
            <person name="Bernier A.-M."/>
            <person name="Bernard K."/>
        </authorList>
    </citation>
    <scope>NUCLEOTIDE SEQUENCE [LARGE SCALE GENOMIC DNA]</scope>
    <source>
        <strain evidence="3">NML 93-0612</strain>
    </source>
</reference>
<dbReference type="Gene3D" id="3.40.50.150">
    <property type="entry name" value="Vaccinia Virus protein VP39"/>
    <property type="match status" value="1"/>
</dbReference>
<dbReference type="CDD" id="cd02440">
    <property type="entry name" value="AdoMet_MTases"/>
    <property type="match status" value="1"/>
</dbReference>
<dbReference type="EMBL" id="CP059833">
    <property type="protein sequence ID" value="QMV85192.1"/>
    <property type="molecule type" value="Genomic_DNA"/>
</dbReference>
<dbReference type="GO" id="GO:0032259">
    <property type="term" value="P:methylation"/>
    <property type="evidence" value="ECO:0007669"/>
    <property type="project" value="UniProtKB-KW"/>
</dbReference>
<evidence type="ECO:0000259" key="1">
    <source>
        <dbReference type="Pfam" id="PF08241"/>
    </source>
</evidence>
<keyword evidence="3" id="KW-1185">Reference proteome</keyword>
<dbReference type="InterPro" id="IPR013216">
    <property type="entry name" value="Methyltransf_11"/>
</dbReference>
<proteinExistence type="predicted"/>
<dbReference type="PANTHER" id="PTHR42912:SF93">
    <property type="entry name" value="N6-ADENOSINE-METHYLTRANSFERASE TMT1A"/>
    <property type="match status" value="1"/>
</dbReference>
<protein>
    <submittedName>
        <fullName evidence="2">Class I SAM-dependent methyltransferase</fullName>
    </submittedName>
</protein>
<gene>
    <name evidence="2" type="ORF">HW450_12910</name>
</gene>
<evidence type="ECO:0000313" key="3">
    <source>
        <dbReference type="Proteomes" id="UP000515570"/>
    </source>
</evidence>
<dbReference type="InterPro" id="IPR029063">
    <property type="entry name" value="SAM-dependent_MTases_sf"/>
</dbReference>
<feature type="domain" description="Methyltransferase type 11" evidence="1">
    <location>
        <begin position="55"/>
        <end position="142"/>
    </location>
</feature>
<dbReference type="Pfam" id="PF08241">
    <property type="entry name" value="Methyltransf_11"/>
    <property type="match status" value="1"/>
</dbReference>
<organism evidence="2 3">
    <name type="scientific">Corynebacterium hindlerae</name>
    <dbReference type="NCBI Taxonomy" id="699041"/>
    <lineage>
        <taxon>Bacteria</taxon>
        <taxon>Bacillati</taxon>
        <taxon>Actinomycetota</taxon>
        <taxon>Actinomycetes</taxon>
        <taxon>Mycobacteriales</taxon>
        <taxon>Corynebacteriaceae</taxon>
        <taxon>Corynebacterium</taxon>
    </lineage>
</organism>
<sequence length="243" mass="27607">MSSEFSTANRAWWDQDAHNYHESHKNYLSSFYWCPEMLHEKDARLLGDVRNKRVLEIGCGSASCTRWLEGHAHLAVGFDLSMGMLRHGSGNLVQANALEMPFADGAFDVAFSAFGAIPFVESSVDVLREAVRVVKPGGRFVMSINHPMRWIFADDPESFEVQFSYFDRSGYVEVAGGEVTYAEQHRTMGDRIRELLQVGFVLDDVIEPEWPEGLTENWGQWSPMRGKMFPGTVIFVSHKPYLF</sequence>
<dbReference type="InterPro" id="IPR050508">
    <property type="entry name" value="Methyltransf_Superfamily"/>
</dbReference>